<dbReference type="EMBL" id="VSRR010000705">
    <property type="protein sequence ID" value="MPC18722.1"/>
    <property type="molecule type" value="Genomic_DNA"/>
</dbReference>
<comment type="caution">
    <text evidence="1">The sequence shown here is derived from an EMBL/GenBank/DDBJ whole genome shotgun (WGS) entry which is preliminary data.</text>
</comment>
<protein>
    <submittedName>
        <fullName evidence="1">Uncharacterized protein</fullName>
    </submittedName>
</protein>
<evidence type="ECO:0000313" key="2">
    <source>
        <dbReference type="Proteomes" id="UP000324222"/>
    </source>
</evidence>
<organism evidence="1 2">
    <name type="scientific">Portunus trituberculatus</name>
    <name type="common">Swimming crab</name>
    <name type="synonym">Neptunus trituberculatus</name>
    <dbReference type="NCBI Taxonomy" id="210409"/>
    <lineage>
        <taxon>Eukaryota</taxon>
        <taxon>Metazoa</taxon>
        <taxon>Ecdysozoa</taxon>
        <taxon>Arthropoda</taxon>
        <taxon>Crustacea</taxon>
        <taxon>Multicrustacea</taxon>
        <taxon>Malacostraca</taxon>
        <taxon>Eumalacostraca</taxon>
        <taxon>Eucarida</taxon>
        <taxon>Decapoda</taxon>
        <taxon>Pleocyemata</taxon>
        <taxon>Brachyura</taxon>
        <taxon>Eubrachyura</taxon>
        <taxon>Portunoidea</taxon>
        <taxon>Portunidae</taxon>
        <taxon>Portuninae</taxon>
        <taxon>Portunus</taxon>
    </lineage>
</organism>
<evidence type="ECO:0000313" key="1">
    <source>
        <dbReference type="EMBL" id="MPC18722.1"/>
    </source>
</evidence>
<proteinExistence type="predicted"/>
<name>A0A5B7DBL4_PORTR</name>
<sequence>MVWRCGCLEVPWVVVVVDELNEEEEEVVVVVVYIEEEEEEVVVVVVVVMVVVVSVHDSEEGRFSTIDSQHVNSLVCVSVHVTPHWDFGRWSNLQLR</sequence>
<dbReference type="Proteomes" id="UP000324222">
    <property type="component" value="Unassembled WGS sequence"/>
</dbReference>
<accession>A0A5B7DBL4</accession>
<reference evidence="1 2" key="1">
    <citation type="submission" date="2019-05" db="EMBL/GenBank/DDBJ databases">
        <title>Another draft genome of Portunus trituberculatus and its Hox gene families provides insights of decapod evolution.</title>
        <authorList>
            <person name="Jeong J.-H."/>
            <person name="Song I."/>
            <person name="Kim S."/>
            <person name="Choi T."/>
            <person name="Kim D."/>
            <person name="Ryu S."/>
            <person name="Kim W."/>
        </authorList>
    </citation>
    <scope>NUCLEOTIDE SEQUENCE [LARGE SCALE GENOMIC DNA]</scope>
    <source>
        <tissue evidence="1">Muscle</tissue>
    </source>
</reference>
<dbReference type="AlphaFoldDB" id="A0A5B7DBL4"/>
<keyword evidence="2" id="KW-1185">Reference proteome</keyword>
<gene>
    <name evidence="1" type="ORF">E2C01_011616</name>
</gene>